<dbReference type="PIRSF" id="PIRSF020967">
    <property type="entry name" value="UCP020967"/>
    <property type="match status" value="1"/>
</dbReference>
<gene>
    <name evidence="3" type="ORF">K0U00_18645</name>
</gene>
<dbReference type="EMBL" id="JAHZIK010000488">
    <property type="protein sequence ID" value="MBW7456052.1"/>
    <property type="molecule type" value="Genomic_DNA"/>
</dbReference>
<dbReference type="Pfam" id="PF12500">
    <property type="entry name" value="TRSP"/>
    <property type="match status" value="1"/>
</dbReference>
<evidence type="ECO:0000313" key="4">
    <source>
        <dbReference type="Proteomes" id="UP001519887"/>
    </source>
</evidence>
<accession>A0ABS7C556</accession>
<dbReference type="InterPro" id="IPR041688">
    <property type="entry name" value="PRTase_2"/>
</dbReference>
<evidence type="ECO:0000313" key="3">
    <source>
        <dbReference type="EMBL" id="MBW7456052.1"/>
    </source>
</evidence>
<evidence type="ECO:0000259" key="2">
    <source>
        <dbReference type="Pfam" id="PF15609"/>
    </source>
</evidence>
<dbReference type="InterPro" id="IPR029057">
    <property type="entry name" value="PRTase-like"/>
</dbReference>
<keyword evidence="3" id="KW-0328">Glycosyltransferase</keyword>
<reference evidence="3 4" key="1">
    <citation type="submission" date="2021-07" db="EMBL/GenBank/DDBJ databases">
        <title>Paenibacillus radiodurans sp. nov., isolated from the southeastern edge of Tengger Desert.</title>
        <authorList>
            <person name="Zhang G."/>
        </authorList>
    </citation>
    <scope>NUCLEOTIDE SEQUENCE [LARGE SCALE GENOMIC DNA]</scope>
    <source>
        <strain evidence="3 4">CCM 7311</strain>
    </source>
</reference>
<keyword evidence="3" id="KW-0808">Transferase</keyword>
<proteinExistence type="predicted"/>
<dbReference type="InterPro" id="IPR011214">
    <property type="entry name" value="UCP020967"/>
</dbReference>
<dbReference type="Pfam" id="PF15609">
    <property type="entry name" value="PRTase_2"/>
    <property type="match status" value="1"/>
</dbReference>
<keyword evidence="4" id="KW-1185">Reference proteome</keyword>
<feature type="domain" description="Orotate phosphoribosyltransferase-like" evidence="2">
    <location>
        <begin position="42"/>
        <end position="266"/>
    </location>
</feature>
<dbReference type="RefSeq" id="WP_210042950.1">
    <property type="nucleotide sequence ID" value="NZ_JBHLVU010000023.1"/>
</dbReference>
<dbReference type="GO" id="GO:0016757">
    <property type="term" value="F:glycosyltransferase activity"/>
    <property type="evidence" value="ECO:0007669"/>
    <property type="project" value="UniProtKB-KW"/>
</dbReference>
<dbReference type="Proteomes" id="UP001519887">
    <property type="component" value="Unassembled WGS sequence"/>
</dbReference>
<sequence>MNNSISSPSSKGTNVHTYKLFEDLQIKVAETDNPFQLPVELLFSMAARINKKRSFLFVSKLLGKHIPVHPYTPLLSGAALALLIHARLFQSTRKVIEPLLEELLSGLRDPSRAEEAYRRLMRDKPRLPESILCIGFAETATALGHSVFHAFADGASYIHTTREYIPQLNSLINFEEEHSHAVAHRCYALDPELFSGHEPIVLVDDEMTTGQTALNIIRDIQSKFPRKQYVIASLLDWRTADNEQQVRELQNELDIDIQSVYLLKGQMEVDGAPRLAAENAFTLITHKKAADLVVMHHAKTLESIDAVSANSGGELNPAPYMKQTGRFGIQSEDHAADDYHISGLAEWLKTCRGSSSTLVLGTGEFMYVPMRIAAGMGDGISYQSTTRSPIYSADLPDYAVACGYPYPSPEDESVRNFIYNISPGQYDEIFVLFERDMPPSRVKPMLDILRQLAGRKVFAVFFSGNVHGWETFES</sequence>
<comment type="caution">
    <text evidence="3">The sequence shown here is derived from an EMBL/GenBank/DDBJ whole genome shotgun (WGS) entry which is preliminary data.</text>
</comment>
<name>A0ABS7C556_9BACL</name>
<organism evidence="3 4">
    <name type="scientific">Paenibacillus sepulcri</name>
    <dbReference type="NCBI Taxonomy" id="359917"/>
    <lineage>
        <taxon>Bacteria</taxon>
        <taxon>Bacillati</taxon>
        <taxon>Bacillota</taxon>
        <taxon>Bacilli</taxon>
        <taxon>Bacillales</taxon>
        <taxon>Paenibacillaceae</taxon>
        <taxon>Paenibacillus</taxon>
    </lineage>
</organism>
<dbReference type="CDD" id="cd06223">
    <property type="entry name" value="PRTases_typeI"/>
    <property type="match status" value="1"/>
</dbReference>
<protein>
    <submittedName>
        <fullName evidence="3">Phosphoribosyltransferase family protein</fullName>
    </submittedName>
</protein>
<dbReference type="SUPFAM" id="SSF53271">
    <property type="entry name" value="PRTase-like"/>
    <property type="match status" value="1"/>
</dbReference>
<dbReference type="InterPro" id="IPR000836">
    <property type="entry name" value="PRTase_dom"/>
</dbReference>
<feature type="domain" description="TRSP" evidence="1">
    <location>
        <begin position="323"/>
        <end position="449"/>
    </location>
</feature>
<dbReference type="InterPro" id="IPR022537">
    <property type="entry name" value="TRSP_dom"/>
</dbReference>
<evidence type="ECO:0000259" key="1">
    <source>
        <dbReference type="Pfam" id="PF12500"/>
    </source>
</evidence>